<feature type="compositionally biased region" description="Pro residues" evidence="1">
    <location>
        <begin position="180"/>
        <end position="189"/>
    </location>
</feature>
<name>A0A5R8KGZ1_9BACT</name>
<dbReference type="AlphaFoldDB" id="A0A5R8KGZ1"/>
<dbReference type="EMBL" id="VAUV01000004">
    <property type="protein sequence ID" value="TLD71584.1"/>
    <property type="molecule type" value="Genomic_DNA"/>
</dbReference>
<dbReference type="Proteomes" id="UP000306196">
    <property type="component" value="Unassembled WGS sequence"/>
</dbReference>
<sequence>MSALQATLQSPWIKRPVDGVLYLLKYWPWFVFSMIIGHLAKENFPFSHWPMYGDFAQNVDYVYFEDQKGDPIPAFLFRETSARLKRQFNSERKREYAELRKTDQTRAMRPVFEQQSVANAAVLMTERLAQRLTKSLQTDYGKMRLVRVVLSYGENNEIRRDRFEGALIDLSNMPHAPEGSLPPPPPPPSADDENQEEGNE</sequence>
<keyword evidence="3" id="KW-1185">Reference proteome</keyword>
<comment type="caution">
    <text evidence="2">The sequence shown here is derived from an EMBL/GenBank/DDBJ whole genome shotgun (WGS) entry which is preliminary data.</text>
</comment>
<evidence type="ECO:0000313" key="2">
    <source>
        <dbReference type="EMBL" id="TLD71584.1"/>
    </source>
</evidence>
<reference evidence="2 3" key="1">
    <citation type="submission" date="2019-05" db="EMBL/GenBank/DDBJ databases">
        <title>Verrucobacter flavum gen. nov., sp. nov. a new member of the family Verrucomicrobiaceae.</title>
        <authorList>
            <person name="Szuroczki S."/>
            <person name="Abbaszade G."/>
            <person name="Szabo A."/>
            <person name="Felfoldi T."/>
            <person name="Schumann P."/>
            <person name="Boka K."/>
            <person name="Keki Z."/>
            <person name="Toumi M."/>
            <person name="Toth E."/>
        </authorList>
    </citation>
    <scope>NUCLEOTIDE SEQUENCE [LARGE SCALE GENOMIC DNA]</scope>
    <source>
        <strain evidence="2 3">MG-N-17</strain>
    </source>
</reference>
<accession>A0A5R8KGZ1</accession>
<organism evidence="2 3">
    <name type="scientific">Phragmitibacter flavus</name>
    <dbReference type="NCBI Taxonomy" id="2576071"/>
    <lineage>
        <taxon>Bacteria</taxon>
        <taxon>Pseudomonadati</taxon>
        <taxon>Verrucomicrobiota</taxon>
        <taxon>Verrucomicrobiia</taxon>
        <taxon>Verrucomicrobiales</taxon>
        <taxon>Verrucomicrobiaceae</taxon>
        <taxon>Phragmitibacter</taxon>
    </lineage>
</organism>
<evidence type="ECO:0000256" key="1">
    <source>
        <dbReference type="SAM" id="MobiDB-lite"/>
    </source>
</evidence>
<feature type="region of interest" description="Disordered" evidence="1">
    <location>
        <begin position="169"/>
        <end position="200"/>
    </location>
</feature>
<evidence type="ECO:0000313" key="3">
    <source>
        <dbReference type="Proteomes" id="UP000306196"/>
    </source>
</evidence>
<gene>
    <name evidence="2" type="ORF">FEM03_05420</name>
</gene>
<feature type="compositionally biased region" description="Acidic residues" evidence="1">
    <location>
        <begin position="190"/>
        <end position="200"/>
    </location>
</feature>
<protein>
    <submittedName>
        <fullName evidence="2">Uncharacterized protein</fullName>
    </submittedName>
</protein>
<proteinExistence type="predicted"/>
<dbReference type="RefSeq" id="WP_138085180.1">
    <property type="nucleotide sequence ID" value="NZ_VAUV01000004.1"/>
</dbReference>